<dbReference type="InterPro" id="IPR043964">
    <property type="entry name" value="P-loop_TraG"/>
</dbReference>
<sequence length="813" mass="92115">MGILNTITKALGLDNTKKTPKEPTRIPKTVQDSIPYLGAYENGIIQVSARGYSRMYALSDINFSIESMDEQRAIFGKYSEFIGSFGPEVQMQVVVHNKSISSSEFEQNVLIGMKNDSLNEYREEMNNMLIDKMAVARNNIIHNKYLVVYIEADDIEAAKNTFSRLDSSIASGLKKLIGTDVVPCSIRERLSNLYDIYHVDSDIPFYQKLKMRDGRISETFNLKELKKRGLTTKDAIAPMSMVFEHDYIRIDDKYARSLTLRNLPSYLRGDILAEMSNQPFNMLTSIIYRSLAQGDALKLVKNKTVDINQNVVEQQKKASKNGYSSDLISPEIRNSQREVEQIMEDLTQDNQKLFMTTITMTVFADTKEQLDKYTEIVKATAERFVCQADVLSEQQELGFDTCLPLCYNRVKMERMLNTTGAAIFLPFSVKELMQKGGLYYGLNAVSHQLILYDRKSAKNGNGVILGTPGSGKSFSAKREMVSVLLNTDDDIIVIDPENEYSPLAVLFHGSVIRIAPGSNVYLNPMDMSLDYAEKDDPITLKADFIASICEAALGSRYELSPTQRSVIDRCTKNVYMEYVEGLRARGLNYDADTVPTLRDLYDELKQQPQPEAQNLALALERFAVGTQDTFAHKTNVNIINRFTVYNIKDIGSGLKNMGLQICLDNVWNRMIENHKKGKYTWLFCDEFHLLTQTETSAKYTKQIWKRARKWNGIPTGITQQAEDMLKSSEARAIINNSDFMMMLNLDPYGRMQLQQMFGISNTEIEYVTSADSGQGLIYNGSDIIPFKDEFPTDTKLYKAMTTKPDEVDLENAG</sequence>
<dbReference type="RefSeq" id="WP_055060478.1">
    <property type="nucleotide sequence ID" value="NZ_CZBP01000036.1"/>
</dbReference>
<dbReference type="PANTHER" id="PTHR30121:SF6">
    <property type="entry name" value="SLR6007 PROTEIN"/>
    <property type="match status" value="1"/>
</dbReference>
<feature type="domain" description="TraG P-loop" evidence="1">
    <location>
        <begin position="454"/>
        <end position="771"/>
    </location>
</feature>
<dbReference type="NCBIfam" id="NF045971">
    <property type="entry name" value="conju_CD1110"/>
    <property type="match status" value="1"/>
</dbReference>
<evidence type="ECO:0000313" key="3">
    <source>
        <dbReference type="Proteomes" id="UP000095762"/>
    </source>
</evidence>
<reference evidence="2 3" key="1">
    <citation type="submission" date="2015-09" db="EMBL/GenBank/DDBJ databases">
        <authorList>
            <consortium name="Pathogen Informatics"/>
        </authorList>
    </citation>
    <scope>NUCLEOTIDE SEQUENCE [LARGE SCALE GENOMIC DNA]</scope>
    <source>
        <strain evidence="2 3">2789STDY5834957</strain>
    </source>
</reference>
<dbReference type="PANTHER" id="PTHR30121">
    <property type="entry name" value="UNCHARACTERIZED PROTEIN YJGR-RELATED"/>
    <property type="match status" value="1"/>
</dbReference>
<accession>A0A174VWV1</accession>
<evidence type="ECO:0000259" key="1">
    <source>
        <dbReference type="Pfam" id="PF19044"/>
    </source>
</evidence>
<protein>
    <submittedName>
        <fullName evidence="2">Type IV secretory pathway, VirB4 components</fullName>
    </submittedName>
</protein>
<dbReference type="AlphaFoldDB" id="A0A174VWV1"/>
<dbReference type="InterPro" id="IPR051162">
    <property type="entry name" value="T4SS_component"/>
</dbReference>
<organism evidence="2 3">
    <name type="scientific">Blautia obeum</name>
    <dbReference type="NCBI Taxonomy" id="40520"/>
    <lineage>
        <taxon>Bacteria</taxon>
        <taxon>Bacillati</taxon>
        <taxon>Bacillota</taxon>
        <taxon>Clostridia</taxon>
        <taxon>Lachnospirales</taxon>
        <taxon>Lachnospiraceae</taxon>
        <taxon>Blautia</taxon>
    </lineage>
</organism>
<proteinExistence type="predicted"/>
<dbReference type="Pfam" id="PF19044">
    <property type="entry name" value="P-loop_TraG"/>
    <property type="match status" value="1"/>
</dbReference>
<name>A0A174VWV1_9FIRM</name>
<dbReference type="Gene3D" id="1.10.8.730">
    <property type="match status" value="1"/>
</dbReference>
<dbReference type="InterPro" id="IPR027417">
    <property type="entry name" value="P-loop_NTPase"/>
</dbReference>
<dbReference type="SUPFAM" id="SSF52540">
    <property type="entry name" value="P-loop containing nucleoside triphosphate hydrolases"/>
    <property type="match status" value="1"/>
</dbReference>
<dbReference type="EMBL" id="CZBP01000036">
    <property type="protein sequence ID" value="CUQ36460.1"/>
    <property type="molecule type" value="Genomic_DNA"/>
</dbReference>
<evidence type="ECO:0000313" key="2">
    <source>
        <dbReference type="EMBL" id="CUQ36460.1"/>
    </source>
</evidence>
<gene>
    <name evidence="2" type="ORF">ERS852569_03400</name>
</gene>
<dbReference type="Proteomes" id="UP000095762">
    <property type="component" value="Unassembled WGS sequence"/>
</dbReference>
<dbReference type="Gene3D" id="3.40.50.300">
    <property type="entry name" value="P-loop containing nucleotide triphosphate hydrolases"/>
    <property type="match status" value="1"/>
</dbReference>